<organism evidence="1 2">
    <name type="scientific">Candidatus Desulfatibia profunda</name>
    <dbReference type="NCBI Taxonomy" id="2841695"/>
    <lineage>
        <taxon>Bacteria</taxon>
        <taxon>Pseudomonadati</taxon>
        <taxon>Thermodesulfobacteriota</taxon>
        <taxon>Desulfobacteria</taxon>
        <taxon>Desulfobacterales</taxon>
        <taxon>Desulfobacterales incertae sedis</taxon>
        <taxon>Candidatus Desulfatibia</taxon>
    </lineage>
</organism>
<evidence type="ECO:0000313" key="1">
    <source>
        <dbReference type="EMBL" id="MBC8362969.1"/>
    </source>
</evidence>
<reference evidence="1 2" key="1">
    <citation type="submission" date="2020-08" db="EMBL/GenBank/DDBJ databases">
        <title>Bridging the membrane lipid divide: bacteria of the FCB group superphylum have the potential to synthesize archaeal ether lipids.</title>
        <authorList>
            <person name="Villanueva L."/>
            <person name="Von Meijenfeldt F.A.B."/>
            <person name="Westbye A.B."/>
            <person name="Yadav S."/>
            <person name="Hopmans E.C."/>
            <person name="Dutilh B.E."/>
            <person name="Sinninghe Damste J.S."/>
        </authorList>
    </citation>
    <scope>NUCLEOTIDE SEQUENCE [LARGE SCALE GENOMIC DNA]</scope>
    <source>
        <strain evidence="1">NIOZ-UU30</strain>
    </source>
</reference>
<dbReference type="AlphaFoldDB" id="A0A8J6NQF9"/>
<proteinExistence type="predicted"/>
<comment type="caution">
    <text evidence="1">The sequence shown here is derived from an EMBL/GenBank/DDBJ whole genome shotgun (WGS) entry which is preliminary data.</text>
</comment>
<sequence length="91" mass="10233">MGTMVQKKITIKQEQAAFLAACKEFGFADQSSLVRTALDDFMKETKRKQRRLRIAQKAKEIVELYVQDTELTAFTAIDGDDVYEPGGNLGD</sequence>
<gene>
    <name evidence="1" type="ORF">H8E23_16415</name>
</gene>
<dbReference type="Proteomes" id="UP000603434">
    <property type="component" value="Unassembled WGS sequence"/>
</dbReference>
<name>A0A8J6NQF9_9BACT</name>
<dbReference type="EMBL" id="JACNJH010000239">
    <property type="protein sequence ID" value="MBC8362969.1"/>
    <property type="molecule type" value="Genomic_DNA"/>
</dbReference>
<protein>
    <submittedName>
        <fullName evidence="1">Uncharacterized protein</fullName>
    </submittedName>
</protein>
<accession>A0A8J6NQF9</accession>
<evidence type="ECO:0000313" key="2">
    <source>
        <dbReference type="Proteomes" id="UP000603434"/>
    </source>
</evidence>